<dbReference type="AlphaFoldDB" id="A0A2N9H621"/>
<evidence type="ECO:0000313" key="2">
    <source>
        <dbReference type="EMBL" id="SPD07101.1"/>
    </source>
</evidence>
<feature type="compositionally biased region" description="Gly residues" evidence="1">
    <location>
        <begin position="176"/>
        <end position="185"/>
    </location>
</feature>
<evidence type="ECO:0000256" key="1">
    <source>
        <dbReference type="SAM" id="MobiDB-lite"/>
    </source>
</evidence>
<feature type="region of interest" description="Disordered" evidence="1">
    <location>
        <begin position="216"/>
        <end position="235"/>
    </location>
</feature>
<protein>
    <submittedName>
        <fullName evidence="2">Uncharacterized protein</fullName>
    </submittedName>
</protein>
<accession>A0A2N9H621</accession>
<sequence length="252" mass="28066">MRFGFYGACGCAIGEVGCGVMLMVGFWEVGGDYGGFAAKEVGGVMVREREVVEKREMLGFCLGLSGLVLLKNYKIECLSVRLDQRQQDQDDPFIWYQSKLRVMVQETRNGVLIKVLHENLQGIQQQIDEQANVIGLLGARMDRIENIFSNLQALVEDRLPPRQQAPLVQPEPQGGAQSGQGGGVPNVGEQPPILEPVEPILIGVEARNAMPMRSPTHEVQLNPNQPRFGMSYDDPFDPRLRRLNDNVTYTKI</sequence>
<proteinExistence type="predicted"/>
<organism evidence="2">
    <name type="scientific">Fagus sylvatica</name>
    <name type="common">Beechnut</name>
    <dbReference type="NCBI Taxonomy" id="28930"/>
    <lineage>
        <taxon>Eukaryota</taxon>
        <taxon>Viridiplantae</taxon>
        <taxon>Streptophyta</taxon>
        <taxon>Embryophyta</taxon>
        <taxon>Tracheophyta</taxon>
        <taxon>Spermatophyta</taxon>
        <taxon>Magnoliopsida</taxon>
        <taxon>eudicotyledons</taxon>
        <taxon>Gunneridae</taxon>
        <taxon>Pentapetalae</taxon>
        <taxon>rosids</taxon>
        <taxon>fabids</taxon>
        <taxon>Fagales</taxon>
        <taxon>Fagaceae</taxon>
        <taxon>Fagus</taxon>
    </lineage>
</organism>
<gene>
    <name evidence="2" type="ORF">FSB_LOCUS34983</name>
</gene>
<feature type="region of interest" description="Disordered" evidence="1">
    <location>
        <begin position="164"/>
        <end position="190"/>
    </location>
</feature>
<reference evidence="2" key="1">
    <citation type="submission" date="2018-02" db="EMBL/GenBank/DDBJ databases">
        <authorList>
            <person name="Cohen D.B."/>
            <person name="Kent A.D."/>
        </authorList>
    </citation>
    <scope>NUCLEOTIDE SEQUENCE</scope>
</reference>
<name>A0A2N9H621_FAGSY</name>
<dbReference type="EMBL" id="OIVN01002873">
    <property type="protein sequence ID" value="SPD07101.1"/>
    <property type="molecule type" value="Genomic_DNA"/>
</dbReference>